<dbReference type="Proteomes" id="UP000785625">
    <property type="component" value="Unassembled WGS sequence"/>
</dbReference>
<dbReference type="EMBL" id="JACJKU010000063">
    <property type="protein sequence ID" value="MBM6941078.1"/>
    <property type="molecule type" value="Genomic_DNA"/>
</dbReference>
<accession>A0ABS2GYV2</accession>
<dbReference type="RefSeq" id="WP_204785336.1">
    <property type="nucleotide sequence ID" value="NZ_JACJKU010000063.1"/>
</dbReference>
<organism evidence="1 2">
    <name type="scientific">Limosilactobacillus coleohominis</name>
    <dbReference type="NCBI Taxonomy" id="181675"/>
    <lineage>
        <taxon>Bacteria</taxon>
        <taxon>Bacillati</taxon>
        <taxon>Bacillota</taxon>
        <taxon>Bacilli</taxon>
        <taxon>Lactobacillales</taxon>
        <taxon>Lactobacillaceae</taxon>
        <taxon>Limosilactobacillus</taxon>
    </lineage>
</organism>
<evidence type="ECO:0000313" key="1">
    <source>
        <dbReference type="EMBL" id="MBM6941078.1"/>
    </source>
</evidence>
<reference evidence="1 2" key="1">
    <citation type="journal article" date="2021" name="Sci. Rep.">
        <title>The distribution of antibiotic resistance genes in chicken gut microbiota commensals.</title>
        <authorList>
            <person name="Juricova H."/>
            <person name="Matiasovicova J."/>
            <person name="Kubasova T."/>
            <person name="Cejkova D."/>
            <person name="Rychlik I."/>
        </authorList>
    </citation>
    <scope>NUCLEOTIDE SEQUENCE [LARGE SCALE GENOMIC DNA]</scope>
    <source>
        <strain evidence="1 2">An574</strain>
    </source>
</reference>
<proteinExistence type="predicted"/>
<evidence type="ECO:0000313" key="2">
    <source>
        <dbReference type="Proteomes" id="UP000785625"/>
    </source>
</evidence>
<sequence>MTEHQLALFKLPTIDEQAVKGETNVERQVLRLLPYGSESPISRSRVADTLGGDVRAVSNIIACLTNESVPIGMDNGYYLISTEEELQRTYTNIRTSVLSMMLRAERLKQNYYNQFKDTKKAVHAD</sequence>
<comment type="caution">
    <text evidence="1">The sequence shown here is derived from an EMBL/GenBank/DDBJ whole genome shotgun (WGS) entry which is preliminary data.</text>
</comment>
<protein>
    <submittedName>
        <fullName evidence="1">Uncharacterized protein</fullName>
    </submittedName>
</protein>
<keyword evidence="2" id="KW-1185">Reference proteome</keyword>
<gene>
    <name evidence="1" type="ORF">H5975_06300</name>
</gene>
<name>A0ABS2GYV2_9LACO</name>